<proteinExistence type="predicted"/>
<dbReference type="EMBL" id="BMYO01000001">
    <property type="protein sequence ID" value="GHD56877.1"/>
    <property type="molecule type" value="Genomic_DNA"/>
</dbReference>
<dbReference type="NCBIfam" id="TIGR03558">
    <property type="entry name" value="oxido_grp_1"/>
    <property type="match status" value="1"/>
</dbReference>
<accession>A0ABQ3GVE8</accession>
<dbReference type="PANTHER" id="PTHR30137">
    <property type="entry name" value="LUCIFERASE-LIKE MONOOXYGENASE"/>
    <property type="match status" value="1"/>
</dbReference>
<keyword evidence="4" id="KW-1185">Reference proteome</keyword>
<comment type="similarity">
    <text evidence="1">To bacterial alkanal monooxygenase alpha and beta chains.</text>
</comment>
<gene>
    <name evidence="3" type="ORF">GCM10007350_04720</name>
</gene>
<dbReference type="Proteomes" id="UP000604737">
    <property type="component" value="Unassembled WGS sequence"/>
</dbReference>
<sequence>MKRLSDIRFSVLDLATVVRGGNAADAFARSARLAQTAERLGYTRFWLAEHHNLDGIASAATSVLIGHVAAQTRTIRVGSGGVMLPNHAPLIVAEQFGTLESLFPGRIDLGLGRAPGTDGQTARALRRHLVGNEQEFSDEVAELRGYLAPTRAGQHVRAIPGEGLDIPVWLLGSGSYGAQLAGQLGLPFAFASHFAPDYLLRGIELYRQTFRPSKQLAEPYVMMGVNVIAAPTDAEASYLATSMKQRWLRMIRDQRGPIDPPVETMDGLWNELEAAQVNARLAASAIGSPETVARQLQALLDQTQVDEMIVVTDTYDFEHRLRSYELLADLVRPG</sequence>
<dbReference type="SUPFAM" id="SSF51679">
    <property type="entry name" value="Bacterial luciferase-like"/>
    <property type="match status" value="1"/>
</dbReference>
<feature type="domain" description="Luciferase-like" evidence="2">
    <location>
        <begin position="8"/>
        <end position="305"/>
    </location>
</feature>
<dbReference type="InterPro" id="IPR011251">
    <property type="entry name" value="Luciferase-like_dom"/>
</dbReference>
<dbReference type="RefSeq" id="WP_189458535.1">
    <property type="nucleotide sequence ID" value="NZ_BMYO01000001.1"/>
</dbReference>
<organism evidence="3 4">
    <name type="scientific">Jeongeupia chitinilytica</name>
    <dbReference type="NCBI Taxonomy" id="1041641"/>
    <lineage>
        <taxon>Bacteria</taxon>
        <taxon>Pseudomonadati</taxon>
        <taxon>Pseudomonadota</taxon>
        <taxon>Betaproteobacteria</taxon>
        <taxon>Neisseriales</taxon>
        <taxon>Chitinibacteraceae</taxon>
        <taxon>Jeongeupia</taxon>
    </lineage>
</organism>
<comment type="caution">
    <text evidence="3">The sequence shown here is derived from an EMBL/GenBank/DDBJ whole genome shotgun (WGS) entry which is preliminary data.</text>
</comment>
<dbReference type="Pfam" id="PF00296">
    <property type="entry name" value="Bac_luciferase"/>
    <property type="match status" value="1"/>
</dbReference>
<dbReference type="InterPro" id="IPR050766">
    <property type="entry name" value="Bact_Lucif_Oxidored"/>
</dbReference>
<dbReference type="Gene3D" id="3.20.20.30">
    <property type="entry name" value="Luciferase-like domain"/>
    <property type="match status" value="1"/>
</dbReference>
<name>A0ABQ3GVE8_9NEIS</name>
<dbReference type="InterPro" id="IPR019949">
    <property type="entry name" value="CmoO-like"/>
</dbReference>
<dbReference type="CDD" id="cd00347">
    <property type="entry name" value="Flavin_utilizing_monoxygenases"/>
    <property type="match status" value="2"/>
</dbReference>
<evidence type="ECO:0000313" key="3">
    <source>
        <dbReference type="EMBL" id="GHD56877.1"/>
    </source>
</evidence>
<protein>
    <recommendedName>
        <fullName evidence="2">Luciferase-like domain-containing protein</fullName>
    </recommendedName>
</protein>
<reference evidence="4" key="1">
    <citation type="journal article" date="2019" name="Int. J. Syst. Evol. Microbiol.">
        <title>The Global Catalogue of Microorganisms (GCM) 10K type strain sequencing project: providing services to taxonomists for standard genome sequencing and annotation.</title>
        <authorList>
            <consortium name="The Broad Institute Genomics Platform"/>
            <consortium name="The Broad Institute Genome Sequencing Center for Infectious Disease"/>
            <person name="Wu L."/>
            <person name="Ma J."/>
        </authorList>
    </citation>
    <scope>NUCLEOTIDE SEQUENCE [LARGE SCALE GENOMIC DNA]</scope>
    <source>
        <strain evidence="4">KCTC 23701</strain>
    </source>
</reference>
<dbReference type="PANTHER" id="PTHR30137:SF6">
    <property type="entry name" value="LUCIFERASE-LIKE MONOOXYGENASE"/>
    <property type="match status" value="1"/>
</dbReference>
<dbReference type="InterPro" id="IPR036661">
    <property type="entry name" value="Luciferase-like_sf"/>
</dbReference>
<evidence type="ECO:0000313" key="4">
    <source>
        <dbReference type="Proteomes" id="UP000604737"/>
    </source>
</evidence>
<evidence type="ECO:0000256" key="1">
    <source>
        <dbReference type="ARBA" id="ARBA00007789"/>
    </source>
</evidence>
<evidence type="ECO:0000259" key="2">
    <source>
        <dbReference type="Pfam" id="PF00296"/>
    </source>
</evidence>